<sequence length="375" mass="41123">MLSTSLQVSDIGYVSHSLSAWDDSSEESESDQENKDSGHCEAPQGRPGPSSNLIYLMSDINQQLGDFHPQENVGPTLHAARQVAYWSSVIISLVSNDAVTPSSTDPSNSHAPLTSYTPSSSNSYCANSNTSGIFIYNNPTFYAHQYNGICPFIQLTFFVHPCINPHFIWHQPPSVKSSFSFQAINQQPTRSQPSMCNHPLAFNQSIRSQPSMSNHPLAFSQSISSQPSMSNHPVAFSQSISSQPSTSNHPAAFSQSLSSQASTSNHPLPFSQSIGSQVIFCTTSYDPATLRMFREYGTASINDMELCKCRLEACVREIDTWMLQNKLKLNKDKTELLVISSLHRAPPPLSHIHVCDERVLASPRAGNIGVPSTNL</sequence>
<organism evidence="2 3">
    <name type="scientific">Porites evermanni</name>
    <dbReference type="NCBI Taxonomy" id="104178"/>
    <lineage>
        <taxon>Eukaryota</taxon>
        <taxon>Metazoa</taxon>
        <taxon>Cnidaria</taxon>
        <taxon>Anthozoa</taxon>
        <taxon>Hexacorallia</taxon>
        <taxon>Scleractinia</taxon>
        <taxon>Fungiina</taxon>
        <taxon>Poritidae</taxon>
        <taxon>Porites</taxon>
    </lineage>
</organism>
<name>A0ABN8R8B8_9CNID</name>
<keyword evidence="3" id="KW-1185">Reference proteome</keyword>
<proteinExistence type="predicted"/>
<evidence type="ECO:0000313" key="3">
    <source>
        <dbReference type="Proteomes" id="UP001159427"/>
    </source>
</evidence>
<feature type="region of interest" description="Disordered" evidence="1">
    <location>
        <begin position="211"/>
        <end position="266"/>
    </location>
</feature>
<feature type="region of interest" description="Disordered" evidence="1">
    <location>
        <begin position="101"/>
        <end position="121"/>
    </location>
</feature>
<feature type="compositionally biased region" description="Low complexity" evidence="1">
    <location>
        <begin position="220"/>
        <end position="230"/>
    </location>
</feature>
<evidence type="ECO:0000256" key="1">
    <source>
        <dbReference type="SAM" id="MobiDB-lite"/>
    </source>
</evidence>
<feature type="region of interest" description="Disordered" evidence="1">
    <location>
        <begin position="19"/>
        <end position="52"/>
    </location>
</feature>
<evidence type="ECO:0000313" key="2">
    <source>
        <dbReference type="EMBL" id="CAH3173689.1"/>
    </source>
</evidence>
<accession>A0ABN8R8B8</accession>
<feature type="compositionally biased region" description="Low complexity" evidence="1">
    <location>
        <begin position="237"/>
        <end position="264"/>
    </location>
</feature>
<dbReference type="Proteomes" id="UP001159427">
    <property type="component" value="Unassembled WGS sequence"/>
</dbReference>
<dbReference type="EMBL" id="CALNXI010001630">
    <property type="protein sequence ID" value="CAH3173689.1"/>
    <property type="molecule type" value="Genomic_DNA"/>
</dbReference>
<reference evidence="2 3" key="1">
    <citation type="submission" date="2022-05" db="EMBL/GenBank/DDBJ databases">
        <authorList>
            <consortium name="Genoscope - CEA"/>
            <person name="William W."/>
        </authorList>
    </citation>
    <scope>NUCLEOTIDE SEQUENCE [LARGE SCALE GENOMIC DNA]</scope>
</reference>
<gene>
    <name evidence="2" type="ORF">PEVE_00009207</name>
</gene>
<comment type="caution">
    <text evidence="2">The sequence shown here is derived from an EMBL/GenBank/DDBJ whole genome shotgun (WGS) entry which is preliminary data.</text>
</comment>
<protein>
    <submittedName>
        <fullName evidence="2">Uncharacterized protein</fullName>
    </submittedName>
</protein>